<dbReference type="Gene3D" id="1.25.40.10">
    <property type="entry name" value="Tetratricopeptide repeat domain"/>
    <property type="match status" value="2"/>
</dbReference>
<dbReference type="Pfam" id="PF13041">
    <property type="entry name" value="PPR_2"/>
    <property type="match status" value="2"/>
</dbReference>
<dbReference type="InterPro" id="IPR002885">
    <property type="entry name" value="PPR_rpt"/>
</dbReference>
<dbReference type="Pfam" id="PF01535">
    <property type="entry name" value="PPR"/>
    <property type="match status" value="1"/>
</dbReference>
<evidence type="ECO:0000256" key="1">
    <source>
        <dbReference type="ARBA" id="ARBA00007626"/>
    </source>
</evidence>
<reference evidence="5" key="1">
    <citation type="journal article" date="2016" name="Nature">
        <title>The genome of the seagrass Zostera marina reveals angiosperm adaptation to the sea.</title>
        <authorList>
            <person name="Olsen J.L."/>
            <person name="Rouze P."/>
            <person name="Verhelst B."/>
            <person name="Lin Y.-C."/>
            <person name="Bayer T."/>
            <person name="Collen J."/>
            <person name="Dattolo E."/>
            <person name="De Paoli E."/>
            <person name="Dittami S."/>
            <person name="Maumus F."/>
            <person name="Michel G."/>
            <person name="Kersting A."/>
            <person name="Lauritano C."/>
            <person name="Lohaus R."/>
            <person name="Toepel M."/>
            <person name="Tonon T."/>
            <person name="Vanneste K."/>
            <person name="Amirebrahimi M."/>
            <person name="Brakel J."/>
            <person name="Bostroem C."/>
            <person name="Chovatia M."/>
            <person name="Grimwood J."/>
            <person name="Jenkins J.W."/>
            <person name="Jueterbock A."/>
            <person name="Mraz A."/>
            <person name="Stam W.T."/>
            <person name="Tice H."/>
            <person name="Bornberg-Bauer E."/>
            <person name="Green P.J."/>
            <person name="Pearson G.A."/>
            <person name="Procaccini G."/>
            <person name="Duarte C.M."/>
            <person name="Schmutz J."/>
            <person name="Reusch T.B.H."/>
            <person name="Van de Peer Y."/>
        </authorList>
    </citation>
    <scope>NUCLEOTIDE SEQUENCE [LARGE SCALE GENOMIC DNA]</scope>
    <source>
        <strain evidence="5">cv. Finnish</strain>
    </source>
</reference>
<evidence type="ECO:0000313" key="4">
    <source>
        <dbReference type="EMBL" id="KMZ76117.1"/>
    </source>
</evidence>
<dbReference type="OrthoDB" id="185373at2759"/>
<protein>
    <submittedName>
        <fullName evidence="4">Putative Pentatricopeptide repeat-containing protein</fullName>
    </submittedName>
</protein>
<feature type="repeat" description="PPR" evidence="3">
    <location>
        <begin position="362"/>
        <end position="396"/>
    </location>
</feature>
<dbReference type="AlphaFoldDB" id="A0A0K9Q606"/>
<evidence type="ECO:0000256" key="2">
    <source>
        <dbReference type="ARBA" id="ARBA00022737"/>
    </source>
</evidence>
<accession>A0A0K9Q606</accession>
<gene>
    <name evidence="4" type="ORF">ZOSMA_106G00220</name>
</gene>
<comment type="caution">
    <text evidence="4">The sequence shown here is derived from an EMBL/GenBank/DDBJ whole genome shotgun (WGS) entry which is preliminary data.</text>
</comment>
<dbReference type="PANTHER" id="PTHR45717">
    <property type="entry name" value="OS12G0527900 PROTEIN"/>
    <property type="match status" value="1"/>
</dbReference>
<dbReference type="STRING" id="29655.A0A0K9Q606"/>
<dbReference type="FunFam" id="1.25.40.10:FF:002174">
    <property type="entry name" value="Pentatricopeptide repeat-containing protein mitochondrial"/>
    <property type="match status" value="1"/>
</dbReference>
<evidence type="ECO:0000313" key="5">
    <source>
        <dbReference type="Proteomes" id="UP000036987"/>
    </source>
</evidence>
<proteinExistence type="inferred from homology"/>
<comment type="similarity">
    <text evidence="1">Belongs to the PPR family. P subfamily.</text>
</comment>
<dbReference type="InterPro" id="IPR011990">
    <property type="entry name" value="TPR-like_helical_dom_sf"/>
</dbReference>
<dbReference type="PROSITE" id="PS51375">
    <property type="entry name" value="PPR"/>
    <property type="match status" value="1"/>
</dbReference>
<dbReference type="GO" id="GO:0005739">
    <property type="term" value="C:mitochondrion"/>
    <property type="evidence" value="ECO:0000318"/>
    <property type="project" value="GO_Central"/>
</dbReference>
<sequence>MLFIRTILNRKSPSVPSLIQRLLTLPSNKGISVTSQSSLTGISSIGAVVFPSKDSLSLRLERLQHGDSVVSAFQSWMGNGSPIHRGDIFHAINRLRKLKMNKRALEVMEWVIRERPYKPKELEYSYLLEFSVKIHGISCGETLFTHIPNEFQNELLYNNLVIACLDKGVVRLSLAYMKRMRELSFPISPYVYNRLIILHCSPKRRKYIPKILTQMRADRVARHTSTCNILLKIEADDHNIDGLMKVFSDMKRFNVDPNEITYGILATAHAAARLYAASEAFVEAIENSKTEKNWSTLDILIIMYGYLGKEKELERTWEIVQGLPYVRSKSFILAIEAFGRMGRIDKSEQLWKGMMSTRDLNQTCQFNSIISVYCRSGLLDKASELFSEMEAKCCTPNSITYRHLALGCLKSGLVNEGLKTLELGKDEPVSFQVRRSIPWLETTYSIIEVLADVGELESVKKLFREFEVTNYCRYGFVYNTLLRAHLKAKVNNPNLLENMILSGCRPDAESYSLIRLINQLDF</sequence>
<dbReference type="OMA" id="NAITFRH"/>
<dbReference type="EMBL" id="LFYR01000079">
    <property type="protein sequence ID" value="KMZ76117.1"/>
    <property type="molecule type" value="Genomic_DNA"/>
</dbReference>
<dbReference type="Proteomes" id="UP000036987">
    <property type="component" value="Unassembled WGS sequence"/>
</dbReference>
<dbReference type="PANTHER" id="PTHR45717:SF11">
    <property type="entry name" value="PENTACOTRIPEPTIDE-REPEAT REGION OF PRORP DOMAIN-CONTAINING PROTEIN"/>
    <property type="match status" value="1"/>
</dbReference>
<evidence type="ECO:0000256" key="3">
    <source>
        <dbReference type="PROSITE-ProRule" id="PRU00708"/>
    </source>
</evidence>
<dbReference type="GO" id="GO:0003729">
    <property type="term" value="F:mRNA binding"/>
    <property type="evidence" value="ECO:0007669"/>
    <property type="project" value="UniProtKB-ARBA"/>
</dbReference>
<organism evidence="4 5">
    <name type="scientific">Zostera marina</name>
    <name type="common">Eelgrass</name>
    <dbReference type="NCBI Taxonomy" id="29655"/>
    <lineage>
        <taxon>Eukaryota</taxon>
        <taxon>Viridiplantae</taxon>
        <taxon>Streptophyta</taxon>
        <taxon>Embryophyta</taxon>
        <taxon>Tracheophyta</taxon>
        <taxon>Spermatophyta</taxon>
        <taxon>Magnoliopsida</taxon>
        <taxon>Liliopsida</taxon>
        <taxon>Zosteraceae</taxon>
        <taxon>Zostera</taxon>
    </lineage>
</organism>
<name>A0A0K9Q606_ZOSMR</name>
<dbReference type="NCBIfam" id="TIGR00756">
    <property type="entry name" value="PPR"/>
    <property type="match status" value="1"/>
</dbReference>
<keyword evidence="5" id="KW-1185">Reference proteome</keyword>
<keyword evidence="2" id="KW-0677">Repeat</keyword>